<accession>A0ABN8M9F6</accession>
<comment type="caution">
    <text evidence="2">The sequence shown here is derived from an EMBL/GenBank/DDBJ whole genome shotgun (WGS) entry which is preliminary data.</text>
</comment>
<evidence type="ECO:0000256" key="1">
    <source>
        <dbReference type="SAM" id="MobiDB-lite"/>
    </source>
</evidence>
<evidence type="ECO:0000313" key="3">
    <source>
        <dbReference type="Proteomes" id="UP001159427"/>
    </source>
</evidence>
<keyword evidence="3" id="KW-1185">Reference proteome</keyword>
<reference evidence="2 3" key="1">
    <citation type="submission" date="2022-05" db="EMBL/GenBank/DDBJ databases">
        <authorList>
            <consortium name="Genoscope - CEA"/>
            <person name="William W."/>
        </authorList>
    </citation>
    <scope>NUCLEOTIDE SEQUENCE [LARGE SCALE GENOMIC DNA]</scope>
</reference>
<gene>
    <name evidence="2" type="ORF">PEVE_00028422</name>
</gene>
<organism evidence="2 3">
    <name type="scientific">Porites evermanni</name>
    <dbReference type="NCBI Taxonomy" id="104178"/>
    <lineage>
        <taxon>Eukaryota</taxon>
        <taxon>Metazoa</taxon>
        <taxon>Cnidaria</taxon>
        <taxon>Anthozoa</taxon>
        <taxon>Hexacorallia</taxon>
        <taxon>Scleractinia</taxon>
        <taxon>Fungiina</taxon>
        <taxon>Poritidae</taxon>
        <taxon>Porites</taxon>
    </lineage>
</organism>
<sequence>MRSKCITKVDGKEKLKYYYFMSLYLWMNPVRHLVNPGNLGGCGQGPQDSSRRRHWYFLHSPVALFEDYNDRWLKITEEASLRGAKLEKACYLHDTLAPHNKHEVQSRSQSHWPRSCPTPCGASLTYN</sequence>
<evidence type="ECO:0000313" key="2">
    <source>
        <dbReference type="EMBL" id="CAH3026228.1"/>
    </source>
</evidence>
<feature type="region of interest" description="Disordered" evidence="1">
    <location>
        <begin position="103"/>
        <end position="127"/>
    </location>
</feature>
<protein>
    <submittedName>
        <fullName evidence="2">Uncharacterized protein</fullName>
    </submittedName>
</protein>
<dbReference type="EMBL" id="CALNXI010000394">
    <property type="protein sequence ID" value="CAH3026228.1"/>
    <property type="molecule type" value="Genomic_DNA"/>
</dbReference>
<name>A0ABN8M9F6_9CNID</name>
<dbReference type="Proteomes" id="UP001159427">
    <property type="component" value="Unassembled WGS sequence"/>
</dbReference>
<proteinExistence type="predicted"/>